<dbReference type="Proteomes" id="UP000265703">
    <property type="component" value="Unassembled WGS sequence"/>
</dbReference>
<evidence type="ECO:0000313" key="3">
    <source>
        <dbReference type="Proteomes" id="UP000265703"/>
    </source>
</evidence>
<accession>A0A397T3I1</accession>
<protein>
    <submittedName>
        <fullName evidence="2">Uncharacterized protein</fullName>
    </submittedName>
</protein>
<name>A0A397T3I1_9GLOM</name>
<evidence type="ECO:0000256" key="1">
    <source>
        <dbReference type="SAM" id="MobiDB-lite"/>
    </source>
</evidence>
<keyword evidence="3" id="KW-1185">Reference proteome</keyword>
<evidence type="ECO:0000313" key="2">
    <source>
        <dbReference type="EMBL" id="RIA92713.1"/>
    </source>
</evidence>
<dbReference type="EMBL" id="QKYT01000119">
    <property type="protein sequence ID" value="RIA92713.1"/>
    <property type="molecule type" value="Genomic_DNA"/>
</dbReference>
<proteinExistence type="predicted"/>
<dbReference type="AlphaFoldDB" id="A0A397T3I1"/>
<comment type="caution">
    <text evidence="2">The sequence shown here is derived from an EMBL/GenBank/DDBJ whole genome shotgun (WGS) entry which is preliminary data.</text>
</comment>
<gene>
    <name evidence="2" type="ORF">C1645_820317</name>
</gene>
<feature type="region of interest" description="Disordered" evidence="1">
    <location>
        <begin position="63"/>
        <end position="85"/>
    </location>
</feature>
<dbReference type="STRING" id="658196.A0A397T3I1"/>
<reference evidence="2 3" key="1">
    <citation type="submission" date="2018-06" db="EMBL/GenBank/DDBJ databases">
        <title>Comparative genomics reveals the genomic features of Rhizophagus irregularis, R. cerebriforme, R. diaphanum and Gigaspora rosea, and their symbiotic lifestyle signature.</title>
        <authorList>
            <person name="Morin E."/>
            <person name="San Clemente H."/>
            <person name="Chen E.C.H."/>
            <person name="De La Providencia I."/>
            <person name="Hainaut M."/>
            <person name="Kuo A."/>
            <person name="Kohler A."/>
            <person name="Murat C."/>
            <person name="Tang N."/>
            <person name="Roy S."/>
            <person name="Loubradou J."/>
            <person name="Henrissat B."/>
            <person name="Grigoriev I.V."/>
            <person name="Corradi N."/>
            <person name="Roux C."/>
            <person name="Martin F.M."/>
        </authorList>
    </citation>
    <scope>NUCLEOTIDE SEQUENCE [LARGE SCALE GENOMIC DNA]</scope>
    <source>
        <strain evidence="2 3">DAOM 227022</strain>
    </source>
</reference>
<organism evidence="2 3">
    <name type="scientific">Glomus cerebriforme</name>
    <dbReference type="NCBI Taxonomy" id="658196"/>
    <lineage>
        <taxon>Eukaryota</taxon>
        <taxon>Fungi</taxon>
        <taxon>Fungi incertae sedis</taxon>
        <taxon>Mucoromycota</taxon>
        <taxon>Glomeromycotina</taxon>
        <taxon>Glomeromycetes</taxon>
        <taxon>Glomerales</taxon>
        <taxon>Glomeraceae</taxon>
        <taxon>Glomus</taxon>
    </lineage>
</organism>
<sequence length="109" mass="13026">MELLFHKLQNLHPSFCKILSIYNLMRLIEHHNTYSKNYFMTQEILKMFMRQIFSLKELTYDSDDEADHDDNGDNDSDFRDDADDNNDDYNISNFINFPGAKDCLKNFQN</sequence>